<dbReference type="AlphaFoldDB" id="A0A183NY00"/>
<organism evidence="2 3">
    <name type="scientific">Schistosoma mattheei</name>
    <dbReference type="NCBI Taxonomy" id="31246"/>
    <lineage>
        <taxon>Eukaryota</taxon>
        <taxon>Metazoa</taxon>
        <taxon>Spiralia</taxon>
        <taxon>Lophotrochozoa</taxon>
        <taxon>Platyhelminthes</taxon>
        <taxon>Trematoda</taxon>
        <taxon>Digenea</taxon>
        <taxon>Strigeidida</taxon>
        <taxon>Schistosomatoidea</taxon>
        <taxon>Schistosomatidae</taxon>
        <taxon>Schistosoma</taxon>
    </lineage>
</organism>
<dbReference type="Gene3D" id="1.10.150.50">
    <property type="entry name" value="Transcription Factor, Ets-1"/>
    <property type="match status" value="1"/>
</dbReference>
<dbReference type="GO" id="GO:0042393">
    <property type="term" value="F:histone binding"/>
    <property type="evidence" value="ECO:0007669"/>
    <property type="project" value="TreeGrafter"/>
</dbReference>
<name>A0A183NY00_9TREM</name>
<dbReference type="InterPro" id="IPR013761">
    <property type="entry name" value="SAM/pointed_sf"/>
</dbReference>
<protein>
    <submittedName>
        <fullName evidence="2">Uncharacterized protein</fullName>
    </submittedName>
</protein>
<accession>A0A183NY00</accession>
<dbReference type="PANTHER" id="PTHR12247:SF138">
    <property type="entry name" value="POLYHOMEOTIC DISTAL, ISOFORM A-RELATED"/>
    <property type="match status" value="1"/>
</dbReference>
<evidence type="ECO:0000313" key="2">
    <source>
        <dbReference type="EMBL" id="VDP36942.1"/>
    </source>
</evidence>
<dbReference type="InterPro" id="IPR050548">
    <property type="entry name" value="PcG_chromatin_remod_factors"/>
</dbReference>
<sequence length="651" mass="70500">MNDESNNSTVVNSTGDDTNIPTVSDSQLCADVNKSNDNDDNNNNNDSSVDNDVDDIININSDSLTTCDNQLKQSDTMQSYDKLTPFTKSSTTTILNFRSDTLQQSVESEQLCNQISTDIEFTSKLSKEIQQKDSVEYDDITKLPSSSCATFISSSLIMTTIVTTQLTPTLSTISMTSNTTITPSQMITTSSAISPDCRIVALDATKIHDLNHNVNGSVSSTSLPFSPSNADNNNKLVYKNSDILQNENKVVSVGKYDDKGAAKDVVNNQMKSPVNSTLLVKNGMIVVETALMKQQQSCVVSSTNSPLKTFIMNGYEDRIMNNVKSPTTPSFSSLKTTAVKPVDNCESEAFIATSSSKLPIQDVGGCGSSWINPLKVSNSSSLSIVDKYTNHPGSIVTSNSPCMLLHYETRRRKPSSEQQLYNDVHDENDSSKTNHYHQPTQGILASYPHSTILSLANRNSASVVYTQSPIVSIPSRNDRQSSSDMKGGNEPTIMDGKSIESYSQHSLISQYQNTESSISLSKPLNEIQSSSGIMTGLTSTAFNQSTCQQRTPSIAQAMYGISQTITPSPGLLTPNPPPKGPIYKWTPDDVVAFVRGTPGCGAYASAFLNNEIDGEALLLLAEDQFIQPPIGMKIGPALKLVARLESLKNCC</sequence>
<dbReference type="GO" id="GO:0035102">
    <property type="term" value="C:PRC1 complex"/>
    <property type="evidence" value="ECO:0007669"/>
    <property type="project" value="TreeGrafter"/>
</dbReference>
<dbReference type="SUPFAM" id="SSF47769">
    <property type="entry name" value="SAM/Pointed domain"/>
    <property type="match status" value="1"/>
</dbReference>
<proteinExistence type="predicted"/>
<dbReference type="SMART" id="SM00454">
    <property type="entry name" value="SAM"/>
    <property type="match status" value="1"/>
</dbReference>
<dbReference type="PROSITE" id="PS50105">
    <property type="entry name" value="SAM_DOMAIN"/>
    <property type="match status" value="1"/>
</dbReference>
<dbReference type="CDD" id="cd09509">
    <property type="entry name" value="SAM_Polycomb"/>
    <property type="match status" value="1"/>
</dbReference>
<keyword evidence="3" id="KW-1185">Reference proteome</keyword>
<dbReference type="GO" id="GO:0045892">
    <property type="term" value="P:negative regulation of DNA-templated transcription"/>
    <property type="evidence" value="ECO:0007669"/>
    <property type="project" value="TreeGrafter"/>
</dbReference>
<reference evidence="2 3" key="1">
    <citation type="submission" date="2018-11" db="EMBL/GenBank/DDBJ databases">
        <authorList>
            <consortium name="Pathogen Informatics"/>
        </authorList>
    </citation>
    <scope>NUCLEOTIDE SEQUENCE [LARGE SCALE GENOMIC DNA]</scope>
    <source>
        <strain>Denwood</strain>
        <strain evidence="3">Zambia</strain>
    </source>
</reference>
<dbReference type="STRING" id="31246.A0A183NY00"/>
<evidence type="ECO:0000256" key="1">
    <source>
        <dbReference type="SAM" id="MobiDB-lite"/>
    </source>
</evidence>
<evidence type="ECO:0000313" key="3">
    <source>
        <dbReference type="Proteomes" id="UP000269396"/>
    </source>
</evidence>
<dbReference type="Pfam" id="PF00536">
    <property type="entry name" value="SAM_1"/>
    <property type="match status" value="1"/>
</dbReference>
<gene>
    <name evidence="2" type="ORF">SMTD_LOCUS6986</name>
</gene>
<dbReference type="PANTHER" id="PTHR12247">
    <property type="entry name" value="POLYCOMB GROUP PROTEIN"/>
    <property type="match status" value="1"/>
</dbReference>
<feature type="compositionally biased region" description="Polar residues" evidence="1">
    <location>
        <begin position="1"/>
        <end position="27"/>
    </location>
</feature>
<dbReference type="InterPro" id="IPR001660">
    <property type="entry name" value="SAM"/>
</dbReference>
<dbReference type="EMBL" id="UZAL01027928">
    <property type="protein sequence ID" value="VDP36942.1"/>
    <property type="molecule type" value="Genomic_DNA"/>
</dbReference>
<feature type="region of interest" description="Disordered" evidence="1">
    <location>
        <begin position="1"/>
        <end position="54"/>
    </location>
</feature>
<feature type="compositionally biased region" description="Low complexity" evidence="1">
    <location>
        <begin position="31"/>
        <end position="48"/>
    </location>
</feature>
<dbReference type="GO" id="GO:0003682">
    <property type="term" value="F:chromatin binding"/>
    <property type="evidence" value="ECO:0007669"/>
    <property type="project" value="TreeGrafter"/>
</dbReference>
<dbReference type="Proteomes" id="UP000269396">
    <property type="component" value="Unassembled WGS sequence"/>
</dbReference>